<dbReference type="HOGENOM" id="CLU_3334214_0_0_6"/>
<sequence>MRMDYPSHLAENLLIGSGVVEAACKILGKQRLCGAGMR</sequence>
<proteinExistence type="predicted"/>
<name>I3YCU4_THIV6</name>
<accession>I3YCU4</accession>
<reference evidence="1 2" key="1">
    <citation type="submission" date="2012-06" db="EMBL/GenBank/DDBJ databases">
        <title>Complete sequence of Thiocystis violascens DSM 198.</title>
        <authorList>
            <consortium name="US DOE Joint Genome Institute"/>
            <person name="Lucas S."/>
            <person name="Han J."/>
            <person name="Lapidus A."/>
            <person name="Cheng J.-F."/>
            <person name="Goodwin L."/>
            <person name="Pitluck S."/>
            <person name="Peters L."/>
            <person name="Ovchinnikova G."/>
            <person name="Teshima H."/>
            <person name="Detter J.C."/>
            <person name="Han C."/>
            <person name="Tapia R."/>
            <person name="Land M."/>
            <person name="Hauser L."/>
            <person name="Kyrpides N."/>
            <person name="Ivanova N."/>
            <person name="Pagani I."/>
            <person name="Vogl K."/>
            <person name="Liu Z."/>
            <person name="Frigaard N.-U."/>
            <person name="Bryant D."/>
            <person name="Woyke T."/>
        </authorList>
    </citation>
    <scope>NUCLEOTIDE SEQUENCE [LARGE SCALE GENOMIC DNA]</scope>
    <source>
        <strain evidence="2">ATCC 17096 / DSM 198 / 6111</strain>
    </source>
</reference>
<evidence type="ECO:0000313" key="2">
    <source>
        <dbReference type="Proteomes" id="UP000006062"/>
    </source>
</evidence>
<dbReference type="Proteomes" id="UP000006062">
    <property type="component" value="Chromosome"/>
</dbReference>
<dbReference type="AlphaFoldDB" id="I3YCU4"/>
<dbReference type="KEGG" id="tvi:Thivi_2907"/>
<protein>
    <submittedName>
        <fullName evidence="1">Uncharacterized protein</fullName>
    </submittedName>
</protein>
<dbReference type="eggNOG" id="ENOG5033IR9">
    <property type="taxonomic scope" value="Bacteria"/>
</dbReference>
<gene>
    <name evidence="1" type="ordered locus">Thivi_2907</name>
</gene>
<organism evidence="1 2">
    <name type="scientific">Thiocystis violascens (strain ATCC 17096 / DSM 198 / 6111)</name>
    <name type="common">Chromatium violascens</name>
    <dbReference type="NCBI Taxonomy" id="765911"/>
    <lineage>
        <taxon>Bacteria</taxon>
        <taxon>Pseudomonadati</taxon>
        <taxon>Pseudomonadota</taxon>
        <taxon>Gammaproteobacteria</taxon>
        <taxon>Chromatiales</taxon>
        <taxon>Chromatiaceae</taxon>
        <taxon>Thiocystis</taxon>
    </lineage>
</organism>
<evidence type="ECO:0000313" key="1">
    <source>
        <dbReference type="EMBL" id="AFL74812.1"/>
    </source>
</evidence>
<keyword evidence="2" id="KW-1185">Reference proteome</keyword>
<dbReference type="EMBL" id="CP003154">
    <property type="protein sequence ID" value="AFL74812.1"/>
    <property type="molecule type" value="Genomic_DNA"/>
</dbReference>